<evidence type="ECO:0000256" key="1">
    <source>
        <dbReference type="SAM" id="MobiDB-lite"/>
    </source>
</evidence>
<evidence type="ECO:0000313" key="3">
    <source>
        <dbReference type="Proteomes" id="UP000499080"/>
    </source>
</evidence>
<accession>A0A4Y2ISG7</accession>
<feature type="region of interest" description="Disordered" evidence="1">
    <location>
        <begin position="78"/>
        <end position="106"/>
    </location>
</feature>
<sequence length="106" mass="11804">MRSILLHSRCLPLRCVAIQPQTAWCVDKRSKEYKAFAYLHRSGIVERCNKSSYLGRPVWDPLVITAAYSGGSQIAVRTSTSVQPPGGKSWTGLPQVEESKKEGKRV</sequence>
<comment type="caution">
    <text evidence="2">The sequence shown here is derived from an EMBL/GenBank/DDBJ whole genome shotgun (WGS) entry which is preliminary data.</text>
</comment>
<reference evidence="2 3" key="1">
    <citation type="journal article" date="2019" name="Sci. Rep.">
        <title>Orb-weaving spider Araneus ventricosus genome elucidates the spidroin gene catalogue.</title>
        <authorList>
            <person name="Kono N."/>
            <person name="Nakamura H."/>
            <person name="Ohtoshi R."/>
            <person name="Moran D.A.P."/>
            <person name="Shinohara A."/>
            <person name="Yoshida Y."/>
            <person name="Fujiwara M."/>
            <person name="Mori M."/>
            <person name="Tomita M."/>
            <person name="Arakawa K."/>
        </authorList>
    </citation>
    <scope>NUCLEOTIDE SEQUENCE [LARGE SCALE GENOMIC DNA]</scope>
</reference>
<protein>
    <submittedName>
        <fullName evidence="2">Uncharacterized protein</fullName>
    </submittedName>
</protein>
<dbReference type="Proteomes" id="UP000499080">
    <property type="component" value="Unassembled WGS sequence"/>
</dbReference>
<proteinExistence type="predicted"/>
<evidence type="ECO:0000313" key="2">
    <source>
        <dbReference type="EMBL" id="GBM80793.1"/>
    </source>
</evidence>
<dbReference type="EMBL" id="BGPR01002904">
    <property type="protein sequence ID" value="GBM80793.1"/>
    <property type="molecule type" value="Genomic_DNA"/>
</dbReference>
<feature type="compositionally biased region" description="Basic and acidic residues" evidence="1">
    <location>
        <begin position="97"/>
        <end position="106"/>
    </location>
</feature>
<organism evidence="2 3">
    <name type="scientific">Araneus ventricosus</name>
    <name type="common">Orbweaver spider</name>
    <name type="synonym">Epeira ventricosa</name>
    <dbReference type="NCBI Taxonomy" id="182803"/>
    <lineage>
        <taxon>Eukaryota</taxon>
        <taxon>Metazoa</taxon>
        <taxon>Ecdysozoa</taxon>
        <taxon>Arthropoda</taxon>
        <taxon>Chelicerata</taxon>
        <taxon>Arachnida</taxon>
        <taxon>Araneae</taxon>
        <taxon>Araneomorphae</taxon>
        <taxon>Entelegynae</taxon>
        <taxon>Araneoidea</taxon>
        <taxon>Araneidae</taxon>
        <taxon>Araneus</taxon>
    </lineage>
</organism>
<name>A0A4Y2ISG7_ARAVE</name>
<dbReference type="AlphaFoldDB" id="A0A4Y2ISG7"/>
<keyword evidence="3" id="KW-1185">Reference proteome</keyword>
<gene>
    <name evidence="2" type="ORF">AVEN_225040_1</name>
</gene>